<name>A0AAD5AV93_SILAS</name>
<protein>
    <submittedName>
        <fullName evidence="1">Glutamate receptor ionotropic, delta-1 isoform X1</fullName>
    </submittedName>
</protein>
<dbReference type="EMBL" id="MU551612">
    <property type="protein sequence ID" value="KAI5622655.1"/>
    <property type="molecule type" value="Genomic_DNA"/>
</dbReference>
<evidence type="ECO:0000313" key="2">
    <source>
        <dbReference type="Proteomes" id="UP001205998"/>
    </source>
</evidence>
<comment type="caution">
    <text evidence="1">The sequence shown here is derived from an EMBL/GenBank/DDBJ whole genome shotgun (WGS) entry which is preliminary data.</text>
</comment>
<dbReference type="Gene3D" id="3.40.50.2300">
    <property type="match status" value="2"/>
</dbReference>
<sequence length="142" mass="16405">MEYIRGLQGFLDQTARQGLDVALQRVDRNISSVFSNLFSSMRTEELNRYRDTLRRAILLLSPRGAQVFIHQVCECDFVCVCVSLNCINEYTNTHNLFSSMRTEELNRYRDTLRRAILLLSPRGAQVFIHQVICAMAVILTDE</sequence>
<reference evidence="1" key="1">
    <citation type="submission" date="2018-07" db="EMBL/GenBank/DDBJ databases">
        <title>Comparative genomics of catfishes provides insights into carnivory and benthic adaptation.</title>
        <authorList>
            <person name="Zhang Y."/>
            <person name="Wang D."/>
            <person name="Peng Z."/>
            <person name="Zheng S."/>
            <person name="Shao F."/>
            <person name="Tao W."/>
        </authorList>
    </citation>
    <scope>NUCLEOTIDE SEQUENCE</scope>
    <source>
        <strain evidence="1">Chongqing</strain>
    </source>
</reference>
<gene>
    <name evidence="1" type="ORF">C0J50_17783</name>
</gene>
<dbReference type="Proteomes" id="UP001205998">
    <property type="component" value="Unassembled WGS sequence"/>
</dbReference>
<organism evidence="1 2">
    <name type="scientific">Silurus asotus</name>
    <name type="common">Amur catfish</name>
    <name type="synonym">Parasilurus asotus</name>
    <dbReference type="NCBI Taxonomy" id="30991"/>
    <lineage>
        <taxon>Eukaryota</taxon>
        <taxon>Metazoa</taxon>
        <taxon>Chordata</taxon>
        <taxon>Craniata</taxon>
        <taxon>Vertebrata</taxon>
        <taxon>Euteleostomi</taxon>
        <taxon>Actinopterygii</taxon>
        <taxon>Neopterygii</taxon>
        <taxon>Teleostei</taxon>
        <taxon>Ostariophysi</taxon>
        <taxon>Siluriformes</taxon>
        <taxon>Siluridae</taxon>
        <taxon>Silurus</taxon>
    </lineage>
</organism>
<proteinExistence type="predicted"/>
<keyword evidence="2" id="KW-1185">Reference proteome</keyword>
<accession>A0AAD5AV93</accession>
<dbReference type="AlphaFoldDB" id="A0AAD5AV93"/>
<keyword evidence="1" id="KW-0675">Receptor</keyword>
<evidence type="ECO:0000313" key="1">
    <source>
        <dbReference type="EMBL" id="KAI5622655.1"/>
    </source>
</evidence>